<dbReference type="SUPFAM" id="SSF56235">
    <property type="entry name" value="N-terminal nucleophile aminohydrolases (Ntn hydrolases)"/>
    <property type="match status" value="1"/>
</dbReference>
<dbReference type="GO" id="GO:0005839">
    <property type="term" value="C:proteasome core complex"/>
    <property type="evidence" value="ECO:0007669"/>
    <property type="project" value="InterPro"/>
</dbReference>
<evidence type="ECO:0000256" key="2">
    <source>
        <dbReference type="ARBA" id="ARBA00023242"/>
    </source>
</evidence>
<evidence type="ECO:0000256" key="1">
    <source>
        <dbReference type="ARBA" id="ARBA00016157"/>
    </source>
</evidence>
<dbReference type="InterPro" id="IPR023333">
    <property type="entry name" value="Proteasome_suB-type"/>
</dbReference>
<dbReference type="STRING" id="29170.A0A368GTC1"/>
<evidence type="ECO:0000256" key="3">
    <source>
        <dbReference type="ARBA" id="ARBA00026071"/>
    </source>
</evidence>
<dbReference type="Proteomes" id="UP000252519">
    <property type="component" value="Unassembled WGS sequence"/>
</dbReference>
<dbReference type="PANTHER" id="PTHR32194:SF6">
    <property type="entry name" value="PROTEASOME SUBUNIT BETA"/>
    <property type="match status" value="1"/>
</dbReference>
<dbReference type="GO" id="GO:0005737">
    <property type="term" value="C:cytoplasm"/>
    <property type="evidence" value="ECO:0007669"/>
    <property type="project" value="TreeGrafter"/>
</dbReference>
<dbReference type="InterPro" id="IPR029055">
    <property type="entry name" value="Ntn_hydrolases_N"/>
</dbReference>
<sequence>MQRTLNPTCTGTSVIALQYDRGVVLMTDRVVSYGKTARYKNVSRQYKVNNNIIVAFGGDHADFQWLQNVIERQVLTWKMIGQDLSPKALHGYLTSLMYARRTRMNPLWNTLIVAGVEDEEKNNKETSTPFIGVITQKGVAYQTKHVATGIAAMLLNQAVEDEWRKKGEKLTRPEAEAILRKALELTIYHDCCADNDFELGVVDAEEGVILGKQVQKPLLETGALQKLTVNTNKPSFYVFINCDIVRAICLDREIVDGICVAECYSVEKRQLYCIKVPDGRACKTWTLQFVVTRTDENGISDVENVEVLGDSPLKSTTVELDRQGVVR</sequence>
<protein>
    <recommendedName>
        <fullName evidence="1">Proteasome subunit beta type-4</fullName>
    </recommendedName>
</protein>
<accession>A0A368GTC1</accession>
<comment type="caution">
    <text evidence="4">The sequence shown here is derived from an EMBL/GenBank/DDBJ whole genome shotgun (WGS) entry which is preliminary data.</text>
</comment>
<evidence type="ECO:0000313" key="5">
    <source>
        <dbReference type="Proteomes" id="UP000252519"/>
    </source>
</evidence>
<feature type="non-terminal residue" evidence="4">
    <location>
        <position position="327"/>
    </location>
</feature>
<dbReference type="EMBL" id="JOJR01000059">
    <property type="protein sequence ID" value="RCN47621.1"/>
    <property type="molecule type" value="Genomic_DNA"/>
</dbReference>
<dbReference type="GO" id="GO:0051603">
    <property type="term" value="P:proteolysis involved in protein catabolic process"/>
    <property type="evidence" value="ECO:0007669"/>
    <property type="project" value="InterPro"/>
</dbReference>
<dbReference type="OrthoDB" id="7854943at2759"/>
<proteinExistence type="predicted"/>
<reference evidence="4 5" key="1">
    <citation type="submission" date="2014-10" db="EMBL/GenBank/DDBJ databases">
        <title>Draft genome of the hookworm Ancylostoma caninum.</title>
        <authorList>
            <person name="Mitreva M."/>
        </authorList>
    </citation>
    <scope>NUCLEOTIDE SEQUENCE [LARGE SCALE GENOMIC DNA]</scope>
    <source>
        <strain evidence="4 5">Baltimore</strain>
    </source>
</reference>
<comment type="subunit">
    <text evidence="3">The 26S proteasome consists of a 20S proteasome core and two 19S regulatory subunits. The 20S proteasome core is composed of 28 subunits that are arranged in four stacked rings, resulting in a barrel-shaped structure. The two end rings are each formed by seven alpha subunits, and the two central rings are each formed by seven beta subunits. The catalytic chamber with the active sites is on the inside of the barrel.</text>
</comment>
<dbReference type="Gene3D" id="3.60.20.10">
    <property type="entry name" value="Glutamine Phosphoribosylpyrophosphate, subunit 1, domain 1"/>
    <property type="match status" value="1"/>
</dbReference>
<keyword evidence="5" id="KW-1185">Reference proteome</keyword>
<gene>
    <name evidence="4" type="ORF">ANCCAN_06287</name>
</gene>
<dbReference type="AlphaFoldDB" id="A0A368GTC1"/>
<keyword evidence="2" id="KW-0539">Nucleus</keyword>
<organism evidence="4 5">
    <name type="scientific">Ancylostoma caninum</name>
    <name type="common">Dog hookworm</name>
    <dbReference type="NCBI Taxonomy" id="29170"/>
    <lineage>
        <taxon>Eukaryota</taxon>
        <taxon>Metazoa</taxon>
        <taxon>Ecdysozoa</taxon>
        <taxon>Nematoda</taxon>
        <taxon>Chromadorea</taxon>
        <taxon>Rhabditida</taxon>
        <taxon>Rhabditina</taxon>
        <taxon>Rhabditomorpha</taxon>
        <taxon>Strongyloidea</taxon>
        <taxon>Ancylostomatidae</taxon>
        <taxon>Ancylostomatinae</taxon>
        <taxon>Ancylostoma</taxon>
    </lineage>
</organism>
<name>A0A368GTC1_ANCCA</name>
<dbReference type="InterPro" id="IPR001353">
    <property type="entry name" value="Proteasome_sua/b"/>
</dbReference>
<dbReference type="CDD" id="cd03760">
    <property type="entry name" value="proteasome_beta_type_4"/>
    <property type="match status" value="1"/>
</dbReference>
<evidence type="ECO:0000313" key="4">
    <source>
        <dbReference type="EMBL" id="RCN47621.1"/>
    </source>
</evidence>
<dbReference type="Pfam" id="PF00227">
    <property type="entry name" value="Proteasome"/>
    <property type="match status" value="1"/>
</dbReference>
<dbReference type="InterPro" id="IPR016295">
    <property type="entry name" value="Proteasome_beta4"/>
</dbReference>
<dbReference type="PANTHER" id="PTHR32194">
    <property type="entry name" value="METALLOPROTEASE TLDD"/>
    <property type="match status" value="1"/>
</dbReference>